<protein>
    <submittedName>
        <fullName evidence="1">Sulfotransferase family protein</fullName>
    </submittedName>
</protein>
<dbReference type="Proteomes" id="UP000190460">
    <property type="component" value="Unassembled WGS sequence"/>
</dbReference>
<dbReference type="InterPro" id="IPR005331">
    <property type="entry name" value="Sulfotransferase"/>
</dbReference>
<dbReference type="Gene3D" id="3.40.50.300">
    <property type="entry name" value="P-loop containing nucleotide triphosphate hydrolases"/>
    <property type="match status" value="1"/>
</dbReference>
<keyword evidence="2" id="KW-1185">Reference proteome</keyword>
<dbReference type="STRING" id="92487.SAMN02745130_02467"/>
<dbReference type="EMBL" id="FUYB01000012">
    <property type="protein sequence ID" value="SKA83963.1"/>
    <property type="molecule type" value="Genomic_DNA"/>
</dbReference>
<dbReference type="AlphaFoldDB" id="A0A1T4X2U9"/>
<dbReference type="SUPFAM" id="SSF52540">
    <property type="entry name" value="P-loop containing nucleoside triphosphate hydrolases"/>
    <property type="match status" value="1"/>
</dbReference>
<dbReference type="InterPro" id="IPR027417">
    <property type="entry name" value="P-loop_NTPase"/>
</dbReference>
<dbReference type="Pfam" id="PF03567">
    <property type="entry name" value="Sulfotransfer_2"/>
    <property type="match status" value="1"/>
</dbReference>
<organism evidence="1 2">
    <name type="scientific">Thiothrix eikelboomii</name>
    <dbReference type="NCBI Taxonomy" id="92487"/>
    <lineage>
        <taxon>Bacteria</taxon>
        <taxon>Pseudomonadati</taxon>
        <taxon>Pseudomonadota</taxon>
        <taxon>Gammaproteobacteria</taxon>
        <taxon>Thiotrichales</taxon>
        <taxon>Thiotrichaceae</taxon>
        <taxon>Thiothrix</taxon>
    </lineage>
</organism>
<dbReference type="RefSeq" id="WP_078922939.1">
    <property type="nucleotide sequence ID" value="NZ_FUYB01000012.1"/>
</dbReference>
<evidence type="ECO:0000313" key="1">
    <source>
        <dbReference type="EMBL" id="SKA83963.1"/>
    </source>
</evidence>
<gene>
    <name evidence="1" type="ORF">SAMN02745130_02467</name>
</gene>
<dbReference type="OrthoDB" id="7981249at2"/>
<evidence type="ECO:0000313" key="2">
    <source>
        <dbReference type="Proteomes" id="UP000190460"/>
    </source>
</evidence>
<name>A0A1T4X2U9_9GAMM</name>
<sequence>MARFKIRGEEFDKLVFIHLTKTAGGTLKEAVKAEPSFSPLFVYNEQDWQEYDRNQHDVIYGHPNKWLYGKIGKPLDESGDRFAYITFLRHPITRTISHFYHLTRVDKGEVGERLRSYQDINEFFANDYHWEFDNYYCKIFSTHANLRYNEDFERRVEEARDNIQHKLSFVGFQEYLGLSLLTLNSLLGSQLKLDKSVNLGDYAYQGITKETLRKIVLLNEHDLKLYKLAHRLYLGNEFLKSNGVF</sequence>
<keyword evidence="1" id="KW-0808">Transferase</keyword>
<dbReference type="GO" id="GO:0016020">
    <property type="term" value="C:membrane"/>
    <property type="evidence" value="ECO:0007669"/>
    <property type="project" value="InterPro"/>
</dbReference>
<dbReference type="GO" id="GO:0008146">
    <property type="term" value="F:sulfotransferase activity"/>
    <property type="evidence" value="ECO:0007669"/>
    <property type="project" value="InterPro"/>
</dbReference>
<reference evidence="1 2" key="1">
    <citation type="submission" date="2017-02" db="EMBL/GenBank/DDBJ databases">
        <authorList>
            <person name="Peterson S.W."/>
        </authorList>
    </citation>
    <scope>NUCLEOTIDE SEQUENCE [LARGE SCALE GENOMIC DNA]</scope>
    <source>
        <strain evidence="1 2">ATCC 49788</strain>
    </source>
</reference>
<accession>A0A1T4X2U9</accession>
<proteinExistence type="predicted"/>